<dbReference type="RefSeq" id="WP_067509102.1">
    <property type="nucleotide sequence ID" value="NZ_QNRE01000015.1"/>
</dbReference>
<name>A0A366D5K4_9NOCA</name>
<evidence type="ECO:0000256" key="1">
    <source>
        <dbReference type="SAM" id="MobiDB-lite"/>
    </source>
</evidence>
<dbReference type="STRING" id="1210090.GCA_001613185_03027"/>
<feature type="region of interest" description="Disordered" evidence="1">
    <location>
        <begin position="251"/>
        <end position="285"/>
    </location>
</feature>
<organism evidence="2 3">
    <name type="scientific">Nocardia puris</name>
    <dbReference type="NCBI Taxonomy" id="208602"/>
    <lineage>
        <taxon>Bacteria</taxon>
        <taxon>Bacillati</taxon>
        <taxon>Actinomycetota</taxon>
        <taxon>Actinomycetes</taxon>
        <taxon>Mycobacteriales</taxon>
        <taxon>Nocardiaceae</taxon>
        <taxon>Nocardia</taxon>
    </lineage>
</organism>
<accession>A0A366D5K4</accession>
<dbReference type="EMBL" id="QNRE01000015">
    <property type="protein sequence ID" value="RBO85321.1"/>
    <property type="molecule type" value="Genomic_DNA"/>
</dbReference>
<evidence type="ECO:0000313" key="2">
    <source>
        <dbReference type="EMBL" id="RBO85321.1"/>
    </source>
</evidence>
<sequence>MTTMNSHRQELLAIAAVSAGHPIWSEAYGDEDRTRMRLEVEQDARAAGVPDRQIDQVRVLGMLFMDWERVGEARDLDAAVRAGLRWCAAVEFVRYRQMILVGAVIETEFLRWQPPAGRPWHMSRMHPSVIQHERNLAAVRSLIAVTTDLAEPSTDQARALVSTLTTDRDKILRALSQTLWECPGRLDEIWAEEHCHPRIERHGTHVASTLLDTPADRGVHFQATADLLAAARGRLAELRETALSEVFAGWAAPHPATTTEPGPAETIGGSPPPPASPHATEEPSL</sequence>
<reference evidence="2 3" key="1">
    <citation type="submission" date="2018-06" db="EMBL/GenBank/DDBJ databases">
        <title>Genomic Encyclopedia of Type Strains, Phase IV (KMG-IV): sequencing the most valuable type-strain genomes for metagenomic binning, comparative biology and taxonomic classification.</title>
        <authorList>
            <person name="Goeker M."/>
        </authorList>
    </citation>
    <scope>NUCLEOTIDE SEQUENCE [LARGE SCALE GENOMIC DNA]</scope>
    <source>
        <strain evidence="2 3">DSM 44599</strain>
    </source>
</reference>
<protein>
    <submittedName>
        <fullName evidence="2">Uncharacterized protein</fullName>
    </submittedName>
</protein>
<comment type="caution">
    <text evidence="2">The sequence shown here is derived from an EMBL/GenBank/DDBJ whole genome shotgun (WGS) entry which is preliminary data.</text>
</comment>
<dbReference type="Proteomes" id="UP000252586">
    <property type="component" value="Unassembled WGS sequence"/>
</dbReference>
<feature type="compositionally biased region" description="Low complexity" evidence="1">
    <location>
        <begin position="251"/>
        <end position="266"/>
    </location>
</feature>
<keyword evidence="3" id="KW-1185">Reference proteome</keyword>
<evidence type="ECO:0000313" key="3">
    <source>
        <dbReference type="Proteomes" id="UP000252586"/>
    </source>
</evidence>
<proteinExistence type="predicted"/>
<dbReference type="AlphaFoldDB" id="A0A366D5K4"/>
<gene>
    <name evidence="2" type="ORF">DFR74_115169</name>
</gene>